<organism evidence="3 4">
    <name type="scientific">Crassostrea virginica</name>
    <name type="common">Eastern oyster</name>
    <dbReference type="NCBI Taxonomy" id="6565"/>
    <lineage>
        <taxon>Eukaryota</taxon>
        <taxon>Metazoa</taxon>
        <taxon>Spiralia</taxon>
        <taxon>Lophotrochozoa</taxon>
        <taxon>Mollusca</taxon>
        <taxon>Bivalvia</taxon>
        <taxon>Autobranchia</taxon>
        <taxon>Pteriomorphia</taxon>
        <taxon>Ostreida</taxon>
        <taxon>Ostreoidea</taxon>
        <taxon>Ostreidae</taxon>
        <taxon>Crassostrea</taxon>
    </lineage>
</organism>
<feature type="signal peptide" evidence="1">
    <location>
        <begin position="1"/>
        <end position="20"/>
    </location>
</feature>
<dbReference type="RefSeq" id="XP_022335781.1">
    <property type="nucleotide sequence ID" value="XM_022480073.1"/>
</dbReference>
<dbReference type="KEGG" id="cvn:111132280"/>
<dbReference type="Gene3D" id="3.10.100.10">
    <property type="entry name" value="Mannose-Binding Protein A, subunit A"/>
    <property type="match status" value="1"/>
</dbReference>
<dbReference type="InterPro" id="IPR016187">
    <property type="entry name" value="CTDL_fold"/>
</dbReference>
<protein>
    <submittedName>
        <fullName evidence="4">Perlucin-like protein</fullName>
    </submittedName>
</protein>
<name>A0A8B8E8J3_CRAVI</name>
<dbReference type="InterPro" id="IPR001304">
    <property type="entry name" value="C-type_lectin-like"/>
</dbReference>
<reference evidence="4" key="1">
    <citation type="submission" date="2025-08" db="UniProtKB">
        <authorList>
            <consortium name="RefSeq"/>
        </authorList>
    </citation>
    <scope>IDENTIFICATION</scope>
    <source>
        <tissue evidence="4">Whole sample</tissue>
    </source>
</reference>
<dbReference type="InterPro" id="IPR016186">
    <property type="entry name" value="C-type_lectin-like/link_sf"/>
</dbReference>
<sequence length="196" mass="21686">MLGRFCACVVLLSMARFTVCQILYSAMIGGESPELQALKTTVKQLMEELRIIKEILPKKDSCPPNWSSFGSSCYLVNSNPKSYKDAALSCIMQGSKLVEIETQQENSFLKGILKAADYWTGGTDSLSENKWVWPMTGKPLDFNDWGDGEPNDSRNTEDCLEFHSIKVPRNDCLFDTNLGIVSASVEAENLNSLGAP</sequence>
<proteinExistence type="predicted"/>
<dbReference type="Proteomes" id="UP000694844">
    <property type="component" value="Chromosome 5"/>
</dbReference>
<feature type="domain" description="C-type lectin" evidence="2">
    <location>
        <begin position="69"/>
        <end position="172"/>
    </location>
</feature>
<dbReference type="GeneID" id="111132280"/>
<dbReference type="OrthoDB" id="6097711at2759"/>
<dbReference type="InterPro" id="IPR050111">
    <property type="entry name" value="C-type_lectin/snaclec_domain"/>
</dbReference>
<evidence type="ECO:0000313" key="4">
    <source>
        <dbReference type="RefSeq" id="XP_022335781.1"/>
    </source>
</evidence>
<gene>
    <name evidence="4" type="primary">LOC111132280</name>
</gene>
<dbReference type="AlphaFoldDB" id="A0A8B8E8J3"/>
<keyword evidence="3" id="KW-1185">Reference proteome</keyword>
<accession>A0A8B8E8J3</accession>
<dbReference type="PROSITE" id="PS50041">
    <property type="entry name" value="C_TYPE_LECTIN_2"/>
    <property type="match status" value="1"/>
</dbReference>
<dbReference type="PANTHER" id="PTHR22803">
    <property type="entry name" value="MANNOSE, PHOSPHOLIPASE, LECTIN RECEPTOR RELATED"/>
    <property type="match status" value="1"/>
</dbReference>
<dbReference type="Pfam" id="PF00059">
    <property type="entry name" value="Lectin_C"/>
    <property type="match status" value="1"/>
</dbReference>
<keyword evidence="1" id="KW-0732">Signal</keyword>
<feature type="chain" id="PRO_5033983155" evidence="1">
    <location>
        <begin position="21"/>
        <end position="196"/>
    </location>
</feature>
<evidence type="ECO:0000256" key="1">
    <source>
        <dbReference type="SAM" id="SignalP"/>
    </source>
</evidence>
<dbReference type="SUPFAM" id="SSF56436">
    <property type="entry name" value="C-type lectin-like"/>
    <property type="match status" value="1"/>
</dbReference>
<evidence type="ECO:0000313" key="3">
    <source>
        <dbReference type="Proteomes" id="UP000694844"/>
    </source>
</evidence>
<dbReference type="SMART" id="SM00034">
    <property type="entry name" value="CLECT"/>
    <property type="match status" value="1"/>
</dbReference>
<evidence type="ECO:0000259" key="2">
    <source>
        <dbReference type="PROSITE" id="PS50041"/>
    </source>
</evidence>